<keyword evidence="2" id="KW-1185">Reference proteome</keyword>
<evidence type="ECO:0000313" key="2">
    <source>
        <dbReference type="Proteomes" id="UP001356095"/>
    </source>
</evidence>
<evidence type="ECO:0000313" key="1">
    <source>
        <dbReference type="EMBL" id="MEE2037531.1"/>
    </source>
</evidence>
<comment type="caution">
    <text evidence="1">The sequence shown here is derived from an EMBL/GenBank/DDBJ whole genome shotgun (WGS) entry which is preliminary data.</text>
</comment>
<protein>
    <submittedName>
        <fullName evidence="1">Uncharacterized protein</fullName>
    </submittedName>
</protein>
<proteinExistence type="predicted"/>
<dbReference type="EMBL" id="JAUZMY010000007">
    <property type="protein sequence ID" value="MEE2037531.1"/>
    <property type="molecule type" value="Genomic_DNA"/>
</dbReference>
<gene>
    <name evidence="1" type="ORF">Q8791_09895</name>
</gene>
<sequence>MAFFDGAYLSAKIAHCFLALGSDVQTAVYAERSLQMNEGYVRGRVFNLLMPATAHAPGEPEEAVRVGNVALQLVEGLQPQRALSYLRRLDHRLRPHAIRPEVLVFRERARVLTSG</sequence>
<dbReference type="Proteomes" id="UP001356095">
    <property type="component" value="Unassembled WGS sequence"/>
</dbReference>
<accession>A0ABU7K5L6</accession>
<dbReference type="RefSeq" id="WP_330091322.1">
    <property type="nucleotide sequence ID" value="NZ_JAUZMY010000007.1"/>
</dbReference>
<name>A0ABU7K5L6_9ACTN</name>
<reference evidence="1 2" key="1">
    <citation type="submission" date="2023-08" db="EMBL/GenBank/DDBJ databases">
        <authorList>
            <person name="Girao M."/>
            <person name="Carvalho M.F."/>
        </authorList>
    </citation>
    <scope>NUCLEOTIDE SEQUENCE [LARGE SCALE GENOMIC DNA]</scope>
    <source>
        <strain evidence="1 2">CT-R113</strain>
    </source>
</reference>
<organism evidence="1 2">
    <name type="scientific">Nocardiopsis codii</name>
    <dbReference type="NCBI Taxonomy" id="3065942"/>
    <lineage>
        <taxon>Bacteria</taxon>
        <taxon>Bacillati</taxon>
        <taxon>Actinomycetota</taxon>
        <taxon>Actinomycetes</taxon>
        <taxon>Streptosporangiales</taxon>
        <taxon>Nocardiopsidaceae</taxon>
        <taxon>Nocardiopsis</taxon>
    </lineage>
</organism>